<feature type="domain" description="C2H2-type" evidence="2">
    <location>
        <begin position="156"/>
        <end position="190"/>
    </location>
</feature>
<evidence type="ECO:0000256" key="1">
    <source>
        <dbReference type="SAM" id="MobiDB-lite"/>
    </source>
</evidence>
<dbReference type="SMART" id="SM00355">
    <property type="entry name" value="ZnF_C2H2"/>
    <property type="match status" value="5"/>
</dbReference>
<dbReference type="Proteomes" id="UP000728185">
    <property type="component" value="Unassembled WGS sequence"/>
</dbReference>
<dbReference type="AlphaFoldDB" id="A0A8E0RXU9"/>
<feature type="domain" description="C2H2-type" evidence="2">
    <location>
        <begin position="271"/>
        <end position="292"/>
    </location>
</feature>
<evidence type="ECO:0000313" key="3">
    <source>
        <dbReference type="EMBL" id="KAA0193604.1"/>
    </source>
</evidence>
<evidence type="ECO:0000313" key="4">
    <source>
        <dbReference type="Proteomes" id="UP000728185"/>
    </source>
</evidence>
<dbReference type="EMBL" id="LUCM01004917">
    <property type="protein sequence ID" value="KAA0193604.1"/>
    <property type="molecule type" value="Genomic_DNA"/>
</dbReference>
<sequence length="367" mass="41204">MDYPPWSERRRKRLLALKISRTHQDIPLTTFDEGARLATEAGFVISQACAQNSRILSEGESCKQLVLDVVSILDPLNGKLRQLIDDIPLVRSSWLKSDGIELNSDVIMESTRTSDLPTASDDSEPNSPRPSQLVDAHVRRSLSEHIQDIEHATGCFICSACCTSSINVANRTTFSCSDAAAFLSHLSTQHPRLRTIICIYCSLPVESSQSASHMTSHFFPTETIKTTDIFVCPAEPNCSQHFASTHPTSMQVHWTTHHANTEADEEQQPWFTCSHCRLCTFTSLHDWIEHIQRYTYPLVHCGVSGCLVKSPSKSLLLEHIARKHSGPTEMTFTDISALIYETFEVSIPHILSFSTQSFFGHVQFHLY</sequence>
<organism evidence="3 4">
    <name type="scientific">Fasciolopsis buskii</name>
    <dbReference type="NCBI Taxonomy" id="27845"/>
    <lineage>
        <taxon>Eukaryota</taxon>
        <taxon>Metazoa</taxon>
        <taxon>Spiralia</taxon>
        <taxon>Lophotrochozoa</taxon>
        <taxon>Platyhelminthes</taxon>
        <taxon>Trematoda</taxon>
        <taxon>Digenea</taxon>
        <taxon>Plagiorchiida</taxon>
        <taxon>Echinostomata</taxon>
        <taxon>Echinostomatoidea</taxon>
        <taxon>Fasciolidae</taxon>
        <taxon>Fasciolopsis</taxon>
    </lineage>
</organism>
<feature type="domain" description="C2H2-type" evidence="2">
    <location>
        <begin position="196"/>
        <end position="217"/>
    </location>
</feature>
<proteinExistence type="predicted"/>
<gene>
    <name evidence="3" type="ORF">FBUS_08745</name>
</gene>
<protein>
    <recommendedName>
        <fullName evidence="2">C2H2-type domain-containing protein</fullName>
    </recommendedName>
</protein>
<feature type="domain" description="C2H2-type" evidence="2">
    <location>
        <begin position="230"/>
        <end position="257"/>
    </location>
</feature>
<accession>A0A8E0RXU9</accession>
<name>A0A8E0RXU9_9TREM</name>
<feature type="domain" description="C2H2-type" evidence="2">
    <location>
        <begin position="299"/>
        <end position="324"/>
    </location>
</feature>
<comment type="caution">
    <text evidence="3">The sequence shown here is derived from an EMBL/GenBank/DDBJ whole genome shotgun (WGS) entry which is preliminary data.</text>
</comment>
<feature type="region of interest" description="Disordered" evidence="1">
    <location>
        <begin position="111"/>
        <end position="132"/>
    </location>
</feature>
<evidence type="ECO:0000259" key="2">
    <source>
        <dbReference type="SMART" id="SM00355"/>
    </source>
</evidence>
<dbReference type="InterPro" id="IPR013087">
    <property type="entry name" value="Znf_C2H2_type"/>
</dbReference>
<reference evidence="3" key="1">
    <citation type="submission" date="2019-05" db="EMBL/GenBank/DDBJ databases">
        <title>Annotation for the trematode Fasciolopsis buski.</title>
        <authorList>
            <person name="Choi Y.-J."/>
        </authorList>
    </citation>
    <scope>NUCLEOTIDE SEQUENCE</scope>
    <source>
        <strain evidence="3">HT</strain>
        <tissue evidence="3">Whole worm</tissue>
    </source>
</reference>
<keyword evidence="4" id="KW-1185">Reference proteome</keyword>
<dbReference type="OrthoDB" id="6286382at2759"/>